<dbReference type="OrthoDB" id="7867818at2"/>
<accession>A0A4S3MKN4</accession>
<name>A0A4S3MKN4_9RHOB</name>
<proteinExistence type="predicted"/>
<organism evidence="1 2">
    <name type="scientific">Aliigemmobacter aestuarii</name>
    <dbReference type="NCBI Taxonomy" id="1445661"/>
    <lineage>
        <taxon>Bacteria</taxon>
        <taxon>Pseudomonadati</taxon>
        <taxon>Pseudomonadota</taxon>
        <taxon>Alphaproteobacteria</taxon>
        <taxon>Rhodobacterales</taxon>
        <taxon>Paracoccaceae</taxon>
        <taxon>Aliigemmobacter</taxon>
    </lineage>
</organism>
<evidence type="ECO:0000313" key="1">
    <source>
        <dbReference type="EMBL" id="THD82395.1"/>
    </source>
</evidence>
<dbReference type="RefSeq" id="WP_136395503.1">
    <property type="nucleotide sequence ID" value="NZ_SSND01000004.1"/>
</dbReference>
<dbReference type="EMBL" id="SSND01000004">
    <property type="protein sequence ID" value="THD82395.1"/>
    <property type="molecule type" value="Genomic_DNA"/>
</dbReference>
<keyword evidence="1" id="KW-0413">Isomerase</keyword>
<dbReference type="AlphaFoldDB" id="A0A4S3MKN4"/>
<dbReference type="GO" id="GO:0016853">
    <property type="term" value="F:isomerase activity"/>
    <property type="evidence" value="ECO:0007669"/>
    <property type="project" value="UniProtKB-KW"/>
</dbReference>
<evidence type="ECO:0000313" key="2">
    <source>
        <dbReference type="Proteomes" id="UP000309450"/>
    </source>
</evidence>
<reference evidence="1 2" key="1">
    <citation type="submission" date="2019-04" db="EMBL/GenBank/DDBJ databases">
        <title>Draft genome sequence of Gemmobacter aestuarii sp. nov.</title>
        <authorList>
            <person name="Hameed A."/>
            <person name="Lin S.-Y."/>
            <person name="Shahina M."/>
            <person name="Lai W.-A."/>
            <person name="Young C.-C."/>
        </authorList>
    </citation>
    <scope>NUCLEOTIDE SEQUENCE [LARGE SCALE GENOMIC DNA]</scope>
    <source>
        <strain evidence="1 2">CC-PW-75</strain>
    </source>
</reference>
<gene>
    <name evidence="1" type="ORF">E7811_15215</name>
</gene>
<dbReference type="Proteomes" id="UP000309450">
    <property type="component" value="Unassembled WGS sequence"/>
</dbReference>
<sequence length="76" mass="9013">MHSFPEYLSPDRWIGHLFSSQAAREGGVIRRQVRDVERFVGREAFLSEMRRRGFPVVENAGQFVIFYNREPIRRVC</sequence>
<keyword evidence="2" id="KW-1185">Reference proteome</keyword>
<protein>
    <submittedName>
        <fullName evidence="1">N-(5'-phosphoribosyl)anthranilate isomerase</fullName>
    </submittedName>
</protein>
<comment type="caution">
    <text evidence="1">The sequence shown here is derived from an EMBL/GenBank/DDBJ whole genome shotgun (WGS) entry which is preliminary data.</text>
</comment>